<sequence length="88" mass="9986">MSAATVTRTATAAVRRPGFFMQVRRMGRSFEHQPFERLSATMKPARPDYAKQVVWTAGKFVTYVPLFGAMLTWPALAKWALDGHIGRW</sequence>
<gene>
    <name evidence="1" type="ORF">M419DRAFT_120413</name>
</gene>
<evidence type="ECO:0000313" key="1">
    <source>
        <dbReference type="EMBL" id="ETR98843.1"/>
    </source>
</evidence>
<dbReference type="HOGENOM" id="CLU_164903_0_0_1"/>
<dbReference type="KEGG" id="trr:M419DRAFT_120413"/>
<dbReference type="AlphaFoldDB" id="A0A024S0H8"/>
<protein>
    <submittedName>
        <fullName evidence="1">Uncharacterized protein</fullName>
    </submittedName>
</protein>
<dbReference type="OrthoDB" id="4829316at2759"/>
<name>A0A024S0H8_HYPJR</name>
<reference evidence="2" key="1">
    <citation type="journal article" date="2013" name="Ind. Biotechnol.">
        <title>Comparative genomics analysis of Trichoderma reesei strains.</title>
        <authorList>
            <person name="Koike H."/>
            <person name="Aerts A."/>
            <person name="LaButti K."/>
            <person name="Grigoriev I.V."/>
            <person name="Baker S.E."/>
        </authorList>
    </citation>
    <scope>NUCLEOTIDE SEQUENCE [LARGE SCALE GENOMIC DNA]</scope>
    <source>
        <strain evidence="2">ATCC 56765 / BCRC 32924 / NRRL 11460 / Rut C-30</strain>
    </source>
</reference>
<proteinExistence type="predicted"/>
<dbReference type="Proteomes" id="UP000024376">
    <property type="component" value="Unassembled WGS sequence"/>
</dbReference>
<dbReference type="EMBL" id="KI911160">
    <property type="protein sequence ID" value="ETR98843.1"/>
    <property type="molecule type" value="Genomic_DNA"/>
</dbReference>
<accession>A0A024S0H8</accession>
<organism evidence="1 2">
    <name type="scientific">Hypocrea jecorina (strain ATCC 56765 / BCRC 32924 / NRRL 11460 / Rut C-30)</name>
    <name type="common">Trichoderma reesei</name>
    <dbReference type="NCBI Taxonomy" id="1344414"/>
    <lineage>
        <taxon>Eukaryota</taxon>
        <taxon>Fungi</taxon>
        <taxon>Dikarya</taxon>
        <taxon>Ascomycota</taxon>
        <taxon>Pezizomycotina</taxon>
        <taxon>Sordariomycetes</taxon>
        <taxon>Hypocreomycetidae</taxon>
        <taxon>Hypocreales</taxon>
        <taxon>Hypocreaceae</taxon>
        <taxon>Trichoderma</taxon>
    </lineage>
</organism>
<evidence type="ECO:0000313" key="2">
    <source>
        <dbReference type="Proteomes" id="UP000024376"/>
    </source>
</evidence>